<dbReference type="Gene3D" id="3.20.20.190">
    <property type="entry name" value="Phosphatidylinositol (PI) phosphodiesterase"/>
    <property type="match status" value="1"/>
</dbReference>
<sequence length="358" mass="41153">MKKYSQTLIFFLYILPLMCISQIKEMGKLRLNEIQVIGSHNSYKIAIEKPLWNYLFQQDYMMARSLQYEHLTLTEQLELGLRNLELDVFHDPKGGYYKYPAGLEIVKASGKKPLPFDVANKLDEPGLKVFHVQDIDFRSHQLLFKDALKELLVWSGEHPEHIPIIITLNTKDGKISRLRDPLTFDADALIQLDLEIRDVLSEEKLITPDLVRGNSTSLEKAILGRGWPRLEKVRGRFLFVLDEGDEKGNLYLQKFPELKNAVLFLNKQEGSPEAAFRIINDPVANFEKIRALVEKGNLVRTRADAGTFEARENDYSRFEKAKSSGAQIITTDYYMPSTLFESNFKVDFGEGVYERVGN</sequence>
<reference evidence="1 2" key="1">
    <citation type="submission" date="2017-08" db="EMBL/GenBank/DDBJ databases">
        <title>The complete genome sequence of Maribacter sp. B1, isolated from deep-sea sediment.</title>
        <authorList>
            <person name="Wu Y.-H."/>
            <person name="Cheng H."/>
            <person name="Xu X.-W."/>
        </authorList>
    </citation>
    <scope>NUCLEOTIDE SEQUENCE [LARGE SCALE GENOMIC DNA]</scope>
    <source>
        <strain evidence="1 2">B1</strain>
    </source>
</reference>
<dbReference type="EMBL" id="CP022957">
    <property type="protein sequence ID" value="ASV29752.1"/>
    <property type="molecule type" value="Genomic_DNA"/>
</dbReference>
<name>A0A223V358_9FLAO</name>
<keyword evidence="2" id="KW-1185">Reference proteome</keyword>
<evidence type="ECO:0000313" key="2">
    <source>
        <dbReference type="Proteomes" id="UP000215244"/>
    </source>
</evidence>
<dbReference type="Pfam" id="PF16670">
    <property type="entry name" value="PI-PLC-C1"/>
    <property type="match status" value="1"/>
</dbReference>
<organism evidence="1 2">
    <name type="scientific">Maribacter cobaltidurans</name>
    <dbReference type="NCBI Taxonomy" id="1178778"/>
    <lineage>
        <taxon>Bacteria</taxon>
        <taxon>Pseudomonadati</taxon>
        <taxon>Bacteroidota</taxon>
        <taxon>Flavobacteriia</taxon>
        <taxon>Flavobacteriales</taxon>
        <taxon>Flavobacteriaceae</taxon>
        <taxon>Maribacter</taxon>
    </lineage>
</organism>
<evidence type="ECO:0008006" key="3">
    <source>
        <dbReference type="Google" id="ProtNLM"/>
    </source>
</evidence>
<dbReference type="GO" id="GO:0008081">
    <property type="term" value="F:phosphoric diester hydrolase activity"/>
    <property type="evidence" value="ECO:0007669"/>
    <property type="project" value="InterPro"/>
</dbReference>
<gene>
    <name evidence="1" type="ORF">CJ263_05695</name>
</gene>
<dbReference type="SUPFAM" id="SSF51695">
    <property type="entry name" value="PLC-like phosphodiesterases"/>
    <property type="match status" value="1"/>
</dbReference>
<protein>
    <recommendedName>
        <fullName evidence="3">Phosphoinositide phospholipase C, Ca2+-dependent</fullName>
    </recommendedName>
</protein>
<dbReference type="InterPro" id="IPR032075">
    <property type="entry name" value="PI-PLC-C1"/>
</dbReference>
<accession>A0A223V358</accession>
<dbReference type="RefSeq" id="WP_094996375.1">
    <property type="nucleotide sequence ID" value="NZ_BMJL01000009.1"/>
</dbReference>
<dbReference type="KEGG" id="marb:CJ263_05695"/>
<dbReference type="Proteomes" id="UP000215244">
    <property type="component" value="Chromosome"/>
</dbReference>
<dbReference type="OrthoDB" id="195526at2"/>
<dbReference type="AlphaFoldDB" id="A0A223V358"/>
<dbReference type="CDD" id="cd08589">
    <property type="entry name" value="PI-PLCc_SaPLC1_like"/>
    <property type="match status" value="1"/>
</dbReference>
<dbReference type="InterPro" id="IPR017946">
    <property type="entry name" value="PLC-like_Pdiesterase_TIM-brl"/>
</dbReference>
<dbReference type="GO" id="GO:0006629">
    <property type="term" value="P:lipid metabolic process"/>
    <property type="evidence" value="ECO:0007669"/>
    <property type="project" value="InterPro"/>
</dbReference>
<evidence type="ECO:0000313" key="1">
    <source>
        <dbReference type="EMBL" id="ASV29752.1"/>
    </source>
</evidence>
<proteinExistence type="predicted"/>